<dbReference type="Pfam" id="PF07331">
    <property type="entry name" value="TctB"/>
    <property type="match status" value="1"/>
</dbReference>
<keyword evidence="1" id="KW-0812">Transmembrane</keyword>
<dbReference type="InterPro" id="IPR009936">
    <property type="entry name" value="DUF1468"/>
</dbReference>
<feature type="transmembrane region" description="Helical" evidence="1">
    <location>
        <begin position="104"/>
        <end position="124"/>
    </location>
</feature>
<feature type="transmembrane region" description="Helical" evidence="1">
    <location>
        <begin position="47"/>
        <end position="67"/>
    </location>
</feature>
<evidence type="ECO:0000313" key="4">
    <source>
        <dbReference type="Proteomes" id="UP001064262"/>
    </source>
</evidence>
<accession>A0A9J6PNN3</accession>
<evidence type="ECO:0000256" key="1">
    <source>
        <dbReference type="SAM" id="Phobius"/>
    </source>
</evidence>
<dbReference type="RefSeq" id="WP_267141888.1">
    <property type="nucleotide sequence ID" value="NZ_JAODIL010000064.1"/>
</dbReference>
<dbReference type="AlphaFoldDB" id="A0A9J6PNN3"/>
<comment type="caution">
    <text evidence="3">The sequence shown here is derived from an EMBL/GenBank/DDBJ whole genome shotgun (WGS) entry which is preliminary data.</text>
</comment>
<feature type="domain" description="DUF1468" evidence="2">
    <location>
        <begin position="13"/>
        <end position="159"/>
    </location>
</feature>
<dbReference type="EMBL" id="JAODIM010000042">
    <property type="protein sequence ID" value="MCU5779018.1"/>
    <property type="molecule type" value="Genomic_DNA"/>
</dbReference>
<proteinExistence type="predicted"/>
<keyword evidence="1" id="KW-1133">Transmembrane helix</keyword>
<dbReference type="Proteomes" id="UP001064262">
    <property type="component" value="Unassembled WGS sequence"/>
</dbReference>
<protein>
    <submittedName>
        <fullName evidence="3">Tripartite tricarboxylate transporter TctB family protein</fullName>
    </submittedName>
</protein>
<keyword evidence="4" id="KW-1185">Reference proteome</keyword>
<feature type="transmembrane region" description="Helical" evidence="1">
    <location>
        <begin position="136"/>
        <end position="158"/>
    </location>
</feature>
<name>A0A9J6PNN3_9GAMM</name>
<evidence type="ECO:0000313" key="3">
    <source>
        <dbReference type="EMBL" id="MCU5779018.1"/>
    </source>
</evidence>
<gene>
    <name evidence="3" type="ORF">N5923_16150</name>
</gene>
<feature type="transmembrane region" description="Helical" evidence="1">
    <location>
        <begin position="79"/>
        <end position="98"/>
    </location>
</feature>
<feature type="transmembrane region" description="Helical" evidence="1">
    <location>
        <begin position="12"/>
        <end position="27"/>
    </location>
</feature>
<sequence>MARLNQSGRENALAGLFLAGWGTFYLFKAREYGVGDAMEPGSGYFPLLLGALLVLLAVLIILRALLCAPTAEQPAATRWPWRQIALIVAALVSFAVLIGGTGKILPFTGAGLFLATLVMSFIAGLANRDITLKENLLIAGCMSLLSWLVFIKMLHLYLPLWPWS</sequence>
<evidence type="ECO:0000259" key="2">
    <source>
        <dbReference type="Pfam" id="PF07331"/>
    </source>
</evidence>
<keyword evidence="1" id="KW-0472">Membrane</keyword>
<organism evidence="3 4">
    <name type="scientific">Winslowiella arboricola</name>
    <dbReference type="NCBI Taxonomy" id="2978220"/>
    <lineage>
        <taxon>Bacteria</taxon>
        <taxon>Pseudomonadati</taxon>
        <taxon>Pseudomonadota</taxon>
        <taxon>Gammaproteobacteria</taxon>
        <taxon>Enterobacterales</taxon>
        <taxon>Erwiniaceae</taxon>
        <taxon>Winslowiella</taxon>
    </lineage>
</organism>
<reference evidence="3" key="1">
    <citation type="submission" date="2022-09" db="EMBL/GenBank/DDBJ databases">
        <title>Winslowiella arboricola sp. nov., isolated from bleeding cankers on broadleaf hosts.</title>
        <authorList>
            <person name="Brady C."/>
            <person name="Kaur S."/>
            <person name="Crampton B."/>
            <person name="Maddock D."/>
            <person name="Arnold D."/>
            <person name="Denman S."/>
        </authorList>
    </citation>
    <scope>NUCLEOTIDE SEQUENCE</scope>
    <source>
        <strain evidence="3">BAC 15a-03b</strain>
    </source>
</reference>